<sequence>MSTSYYGFSGNEDLGGGLSAQFKLEGFFRGDTGEQGRFTGDAQFARTTSVGLSHKNLGTVSLGRTTTQLFVSTLLFNAFGDSFGYSPSIRHYFSSGAGSVTGDTGWNDSVAYSSPNLGGFRFGTTIATKESTTGTGNGGNWSVGMSYSGSGPFAASLVHQNVKKDAAGATPDTTTSQLGASYDFGVAKAFLQYGQIKNTTLSTSTKITGAGVRVPVGAGAVVAQYSAMNPSASADRKTLSLGYLHTLSRRTELYAVAMSDKLDGLSSGGGYSLGMRHRF</sequence>
<evidence type="ECO:0000256" key="10">
    <source>
        <dbReference type="ARBA" id="ARBA00023237"/>
    </source>
</evidence>
<dbReference type="InterPro" id="IPR023614">
    <property type="entry name" value="Porin_dom_sf"/>
</dbReference>
<keyword evidence="4" id="KW-1134">Transmembrane beta strand</keyword>
<dbReference type="Pfam" id="PF13609">
    <property type="entry name" value="Porin_4"/>
    <property type="match status" value="1"/>
</dbReference>
<keyword evidence="3" id="KW-0813">Transport</keyword>
<evidence type="ECO:0000256" key="3">
    <source>
        <dbReference type="ARBA" id="ARBA00022448"/>
    </source>
</evidence>
<dbReference type="PANTHER" id="PTHR34501">
    <property type="entry name" value="PROTEIN YDDL-RELATED"/>
    <property type="match status" value="1"/>
</dbReference>
<comment type="subunit">
    <text evidence="2">Homotrimer.</text>
</comment>
<feature type="domain" description="Porin" evidence="11">
    <location>
        <begin position="2"/>
        <end position="263"/>
    </location>
</feature>
<evidence type="ECO:0000256" key="1">
    <source>
        <dbReference type="ARBA" id="ARBA00004571"/>
    </source>
</evidence>
<evidence type="ECO:0000256" key="2">
    <source>
        <dbReference type="ARBA" id="ARBA00011233"/>
    </source>
</evidence>
<dbReference type="Proteomes" id="UP001265550">
    <property type="component" value="Unassembled WGS sequence"/>
</dbReference>
<proteinExistence type="predicted"/>
<protein>
    <submittedName>
        <fullName evidence="12">Porin</fullName>
    </submittedName>
</protein>
<comment type="subcellular location">
    <subcellularLocation>
        <location evidence="1">Cell outer membrane</location>
        <topology evidence="1">Multi-pass membrane protein</topology>
    </subcellularLocation>
</comment>
<organism evidence="12 13">
    <name type="scientific">Hydrogenophaga laconesensis</name>
    <dbReference type="NCBI Taxonomy" id="1805971"/>
    <lineage>
        <taxon>Bacteria</taxon>
        <taxon>Pseudomonadati</taxon>
        <taxon>Pseudomonadota</taxon>
        <taxon>Betaproteobacteria</taxon>
        <taxon>Burkholderiales</taxon>
        <taxon>Comamonadaceae</taxon>
        <taxon>Hydrogenophaga</taxon>
    </lineage>
</organism>
<keyword evidence="6" id="KW-0732">Signal</keyword>
<accession>A0ABU1VJA4</accession>
<evidence type="ECO:0000256" key="9">
    <source>
        <dbReference type="ARBA" id="ARBA00023136"/>
    </source>
</evidence>
<dbReference type="EMBL" id="JAVDWE010000032">
    <property type="protein sequence ID" value="MDR7097554.1"/>
    <property type="molecule type" value="Genomic_DNA"/>
</dbReference>
<evidence type="ECO:0000256" key="5">
    <source>
        <dbReference type="ARBA" id="ARBA00022692"/>
    </source>
</evidence>
<evidence type="ECO:0000259" key="11">
    <source>
        <dbReference type="Pfam" id="PF13609"/>
    </source>
</evidence>
<evidence type="ECO:0000313" key="13">
    <source>
        <dbReference type="Proteomes" id="UP001265550"/>
    </source>
</evidence>
<keyword evidence="8" id="KW-0626">Porin</keyword>
<evidence type="ECO:0000256" key="8">
    <source>
        <dbReference type="ARBA" id="ARBA00023114"/>
    </source>
</evidence>
<keyword evidence="5" id="KW-0812">Transmembrane</keyword>
<evidence type="ECO:0000256" key="4">
    <source>
        <dbReference type="ARBA" id="ARBA00022452"/>
    </source>
</evidence>
<evidence type="ECO:0000256" key="7">
    <source>
        <dbReference type="ARBA" id="ARBA00023065"/>
    </source>
</evidence>
<dbReference type="InterPro" id="IPR050298">
    <property type="entry name" value="Gram-neg_bact_OMP"/>
</dbReference>
<keyword evidence="10" id="KW-0998">Cell outer membrane</keyword>
<keyword evidence="13" id="KW-1185">Reference proteome</keyword>
<dbReference type="InterPro" id="IPR033900">
    <property type="entry name" value="Gram_neg_porin_domain"/>
</dbReference>
<keyword evidence="7" id="KW-0406">Ion transport</keyword>
<dbReference type="Gene3D" id="2.40.160.10">
    <property type="entry name" value="Porin"/>
    <property type="match status" value="1"/>
</dbReference>
<reference evidence="12 13" key="1">
    <citation type="submission" date="2023-07" db="EMBL/GenBank/DDBJ databases">
        <title>Sorghum-associated microbial communities from plants grown in Nebraska, USA.</title>
        <authorList>
            <person name="Schachtman D."/>
        </authorList>
    </citation>
    <scope>NUCLEOTIDE SEQUENCE [LARGE SCALE GENOMIC DNA]</scope>
    <source>
        <strain evidence="12 13">BE240</strain>
    </source>
</reference>
<evidence type="ECO:0000256" key="6">
    <source>
        <dbReference type="ARBA" id="ARBA00022729"/>
    </source>
</evidence>
<dbReference type="CDD" id="cd00342">
    <property type="entry name" value="gram_neg_porins"/>
    <property type="match status" value="1"/>
</dbReference>
<name>A0ABU1VJA4_9BURK</name>
<keyword evidence="9" id="KW-0472">Membrane</keyword>
<gene>
    <name evidence="12" type="ORF">J2X09_005330</name>
</gene>
<evidence type="ECO:0000313" key="12">
    <source>
        <dbReference type="EMBL" id="MDR7097554.1"/>
    </source>
</evidence>
<dbReference type="SUPFAM" id="SSF56935">
    <property type="entry name" value="Porins"/>
    <property type="match status" value="1"/>
</dbReference>
<dbReference type="PANTHER" id="PTHR34501:SF9">
    <property type="entry name" value="MAJOR OUTER MEMBRANE PROTEIN P.IA"/>
    <property type="match status" value="1"/>
</dbReference>
<comment type="caution">
    <text evidence="12">The sequence shown here is derived from an EMBL/GenBank/DDBJ whole genome shotgun (WGS) entry which is preliminary data.</text>
</comment>